<evidence type="ECO:0000313" key="3">
    <source>
        <dbReference type="Proteomes" id="UP000028492"/>
    </source>
</evidence>
<gene>
    <name evidence="2" type="ORF">AJAP_11790</name>
</gene>
<dbReference type="InterPro" id="IPR003425">
    <property type="entry name" value="CCB3/YggT"/>
</dbReference>
<dbReference type="Pfam" id="PF02325">
    <property type="entry name" value="CCB3_YggT"/>
    <property type="match status" value="1"/>
</dbReference>
<dbReference type="GO" id="GO:0016020">
    <property type="term" value="C:membrane"/>
    <property type="evidence" value="ECO:0007669"/>
    <property type="project" value="InterPro"/>
</dbReference>
<dbReference type="AlphaFoldDB" id="A0A075UM95"/>
<keyword evidence="1" id="KW-0472">Membrane</keyword>
<dbReference type="EMBL" id="CP008953">
    <property type="protein sequence ID" value="AIG75242.1"/>
    <property type="molecule type" value="Genomic_DNA"/>
</dbReference>
<proteinExistence type="predicted"/>
<accession>A0A075UM95</accession>
<keyword evidence="1" id="KW-0812">Transmembrane</keyword>
<dbReference type="HOGENOM" id="CLU_136788_5_0_11"/>
<feature type="transmembrane region" description="Helical" evidence="1">
    <location>
        <begin position="6"/>
        <end position="25"/>
    </location>
</feature>
<dbReference type="eggNOG" id="COG0762">
    <property type="taxonomic scope" value="Bacteria"/>
</dbReference>
<keyword evidence="1" id="KW-1133">Transmembrane helix</keyword>
<evidence type="ECO:0000313" key="2">
    <source>
        <dbReference type="EMBL" id="AIG75242.1"/>
    </source>
</evidence>
<reference evidence="2 3" key="1">
    <citation type="journal article" date="2014" name="J. Biotechnol.">
        <title>Complete genome sequence of the actinobacterium Amycolatopsis japonica MG417-CF17(T) (=DSM 44213T) producing (S,S)-N,N'-ethylenediaminedisuccinic acid.</title>
        <authorList>
            <person name="Stegmann E."/>
            <person name="Albersmeier A."/>
            <person name="Spohn M."/>
            <person name="Gert H."/>
            <person name="Weber T."/>
            <person name="Wohlleben W."/>
            <person name="Kalinowski J."/>
            <person name="Ruckert C."/>
        </authorList>
    </citation>
    <scope>NUCLEOTIDE SEQUENCE [LARGE SCALE GENOMIC DNA]</scope>
    <source>
        <strain evidence="3">MG417-CF17 (DSM 44213)</strain>
    </source>
</reference>
<evidence type="ECO:0000256" key="1">
    <source>
        <dbReference type="SAM" id="Phobius"/>
    </source>
</evidence>
<keyword evidence="3" id="KW-1185">Reference proteome</keyword>
<dbReference type="STRING" id="208439.AJAP_11790"/>
<dbReference type="KEGG" id="aja:AJAP_11790"/>
<sequence>MSALGDIAGVLLTLFLIVLIVRMVLDWAVNLATRLPAWAFRVRDFAHRLTEPALAPVRRVVRPVRAGGVAFDLAFTLVFLGVVLLQSLAFSL</sequence>
<dbReference type="Proteomes" id="UP000028492">
    <property type="component" value="Chromosome"/>
</dbReference>
<feature type="transmembrane region" description="Helical" evidence="1">
    <location>
        <begin position="69"/>
        <end position="90"/>
    </location>
</feature>
<name>A0A075UM95_9PSEU</name>
<protein>
    <submittedName>
        <fullName evidence="2">Putative membrane protein</fullName>
    </submittedName>
</protein>
<organism evidence="2 3">
    <name type="scientific">Amycolatopsis japonica</name>
    <dbReference type="NCBI Taxonomy" id="208439"/>
    <lineage>
        <taxon>Bacteria</taxon>
        <taxon>Bacillati</taxon>
        <taxon>Actinomycetota</taxon>
        <taxon>Actinomycetes</taxon>
        <taxon>Pseudonocardiales</taxon>
        <taxon>Pseudonocardiaceae</taxon>
        <taxon>Amycolatopsis</taxon>
        <taxon>Amycolatopsis japonica group</taxon>
    </lineage>
</organism>
<dbReference type="RefSeq" id="WP_038510595.1">
    <property type="nucleotide sequence ID" value="NZ_CP008953.1"/>
</dbReference>